<name>A0A366H267_9BACT</name>
<dbReference type="PROSITE" id="PS51318">
    <property type="entry name" value="TAT"/>
    <property type="match status" value="1"/>
</dbReference>
<evidence type="ECO:0000313" key="1">
    <source>
        <dbReference type="EMBL" id="RBP35329.1"/>
    </source>
</evidence>
<dbReference type="InterPro" id="IPR011447">
    <property type="entry name" value="DUF1552"/>
</dbReference>
<dbReference type="Pfam" id="PF07586">
    <property type="entry name" value="HXXSHH"/>
    <property type="match status" value="1"/>
</dbReference>
<gene>
    <name evidence="1" type="ORF">DES53_12325</name>
</gene>
<comment type="caution">
    <text evidence="1">The sequence shown here is derived from an EMBL/GenBank/DDBJ whole genome shotgun (WGS) entry which is preliminary data.</text>
</comment>
<dbReference type="Proteomes" id="UP000253426">
    <property type="component" value="Unassembled WGS sequence"/>
</dbReference>
<dbReference type="OrthoDB" id="9146593at2"/>
<dbReference type="InterPro" id="IPR006311">
    <property type="entry name" value="TAT_signal"/>
</dbReference>
<evidence type="ECO:0000313" key="2">
    <source>
        <dbReference type="Proteomes" id="UP000253426"/>
    </source>
</evidence>
<protein>
    <submittedName>
        <fullName evidence="1">Uncharacterized protein DUF1552</fullName>
    </submittedName>
</protein>
<keyword evidence="2" id="KW-1185">Reference proteome</keyword>
<reference evidence="1 2" key="1">
    <citation type="submission" date="2018-06" db="EMBL/GenBank/DDBJ databases">
        <title>Genomic Encyclopedia of Type Strains, Phase IV (KMG-IV): sequencing the most valuable type-strain genomes for metagenomic binning, comparative biology and taxonomic classification.</title>
        <authorList>
            <person name="Goeker M."/>
        </authorList>
    </citation>
    <scope>NUCLEOTIDE SEQUENCE [LARGE SCALE GENOMIC DNA]</scope>
    <source>
        <strain evidence="1 2">DSM 25532</strain>
    </source>
</reference>
<accession>A0A366H267</accession>
<dbReference type="RefSeq" id="WP_113962407.1">
    <property type="nucleotide sequence ID" value="NZ_QNRR01000023.1"/>
</dbReference>
<proteinExistence type="predicted"/>
<dbReference type="EMBL" id="QNRR01000023">
    <property type="protein sequence ID" value="RBP35329.1"/>
    <property type="molecule type" value="Genomic_DNA"/>
</dbReference>
<organism evidence="1 2">
    <name type="scientific">Roseimicrobium gellanilyticum</name>
    <dbReference type="NCBI Taxonomy" id="748857"/>
    <lineage>
        <taxon>Bacteria</taxon>
        <taxon>Pseudomonadati</taxon>
        <taxon>Verrucomicrobiota</taxon>
        <taxon>Verrucomicrobiia</taxon>
        <taxon>Verrucomicrobiales</taxon>
        <taxon>Verrucomicrobiaceae</taxon>
        <taxon>Roseimicrobium</taxon>
    </lineage>
</organism>
<sequence>MNAPHIARPFSRRRFLRGAGVSLALPLLECMTPVFSRAAQSASPKRMLIISNNLGFLPKPFFPTATGFDYELTPTLSPLAEVKREFSIFSGMSHPDVNGGHSAENCFLTAARGPTKSGFRNQISLDQFAVEKLGQLTRFPSLNLGVNIDKANRSLSWTRDGVLLPAEDSATALFRRMFIQGDPETVKRQLTRLDERGSILDTLREQMGGMNRGLGSEDRARLDQYLTSVREVEERLVTSREWELKPKPVTTQQEPTDIQDKKRIFDKLELMLAMSQLAFESDSTRIVTLMVDAFATPAFNIHGDENTTEGYHGLSHHGQAPDKVKQLADADRQQMVILASLIQNLASKKEDNARLLDRTMVLFGSNMGDANKHDNTNLPVILAGGGLKHGQHHAFKHDNNTPLCNLFVTLLQQMGVATDKFSSSAGTMNALV</sequence>
<dbReference type="AlphaFoldDB" id="A0A366H267"/>